<dbReference type="AlphaFoldDB" id="A0A2R4BN14"/>
<protein>
    <submittedName>
        <fullName evidence="1">Uncharacterized protein</fullName>
    </submittedName>
</protein>
<dbReference type="EMBL" id="CP028339">
    <property type="protein sequence ID" value="AVR88604.1"/>
    <property type="molecule type" value="Genomic_DNA"/>
</dbReference>
<name>A0A2R4BN14_THAAR</name>
<reference evidence="1 2" key="1">
    <citation type="submission" date="2018-03" db="EMBL/GenBank/DDBJ databases">
        <title>Complete genome sequence of Thauera aromatica, a model organism for studying aromatic compound degradation under denitrifying conditions.</title>
        <authorList>
            <person name="Lo H.-Y."/>
            <person name="Goris T."/>
            <person name="Boll M."/>
            <person name="Mueller J.A."/>
        </authorList>
    </citation>
    <scope>NUCLEOTIDE SEQUENCE [LARGE SCALE GENOMIC DNA]</scope>
    <source>
        <strain evidence="1 2">K172</strain>
    </source>
</reference>
<evidence type="ECO:0000313" key="1">
    <source>
        <dbReference type="EMBL" id="AVR88604.1"/>
    </source>
</evidence>
<proteinExistence type="predicted"/>
<keyword evidence="2" id="KW-1185">Reference proteome</keyword>
<dbReference type="Proteomes" id="UP000241885">
    <property type="component" value="Chromosome"/>
</dbReference>
<sequence length="88" mass="10207">MQSTPRSGPKVDTTALFERFPHLAPRISAMWGTRDGRKYLSGLIMDTRDGQRQGFPPEHAKTIVRLLLEHDIAYPEFEPVDDRVWNER</sequence>
<dbReference type="RefSeq" id="WP_107220830.1">
    <property type="nucleotide sequence ID" value="NZ_CP028339.1"/>
</dbReference>
<dbReference type="OrthoDB" id="8913080at2"/>
<dbReference type="KEGG" id="tak:Tharo_1695"/>
<evidence type="ECO:0000313" key="2">
    <source>
        <dbReference type="Proteomes" id="UP000241885"/>
    </source>
</evidence>
<accession>A0A2R4BN14</accession>
<organism evidence="1 2">
    <name type="scientific">Thauera aromatica K172</name>
    <dbReference type="NCBI Taxonomy" id="44139"/>
    <lineage>
        <taxon>Bacteria</taxon>
        <taxon>Pseudomonadati</taxon>
        <taxon>Pseudomonadota</taxon>
        <taxon>Betaproteobacteria</taxon>
        <taxon>Rhodocyclales</taxon>
        <taxon>Zoogloeaceae</taxon>
        <taxon>Thauera</taxon>
    </lineage>
</organism>
<gene>
    <name evidence="1" type="ORF">Tharo_1695</name>
</gene>